<dbReference type="PROSITE" id="PS01247">
    <property type="entry name" value="IUNH"/>
    <property type="match status" value="1"/>
</dbReference>
<evidence type="ECO:0000313" key="4">
    <source>
        <dbReference type="EMBL" id="GAH67057.1"/>
    </source>
</evidence>
<feature type="non-terminal residue" evidence="4">
    <location>
        <position position="52"/>
    </location>
</feature>
<keyword evidence="2" id="KW-0326">Glycosidase</keyword>
<dbReference type="SUPFAM" id="SSF53590">
    <property type="entry name" value="Nucleoside hydrolase"/>
    <property type="match status" value="1"/>
</dbReference>
<dbReference type="PANTHER" id="PTHR12304">
    <property type="entry name" value="INOSINE-URIDINE PREFERRING NUCLEOSIDE HYDROLASE"/>
    <property type="match status" value="1"/>
</dbReference>
<dbReference type="GO" id="GO:0045437">
    <property type="term" value="F:uridine nucleosidase activity"/>
    <property type="evidence" value="ECO:0007669"/>
    <property type="project" value="UniProtKB-ARBA"/>
</dbReference>
<protein>
    <recommendedName>
        <fullName evidence="3">Inosine/uridine-preferring nucleoside hydrolase domain-containing protein</fullName>
    </recommendedName>
</protein>
<dbReference type="EMBL" id="BARU01026808">
    <property type="protein sequence ID" value="GAH67057.1"/>
    <property type="molecule type" value="Genomic_DNA"/>
</dbReference>
<dbReference type="InterPro" id="IPR001910">
    <property type="entry name" value="Inosine/uridine_hydrolase_dom"/>
</dbReference>
<accession>X1HCE4</accession>
<keyword evidence="1" id="KW-0378">Hydrolase</keyword>
<evidence type="ECO:0000256" key="1">
    <source>
        <dbReference type="ARBA" id="ARBA00022801"/>
    </source>
</evidence>
<dbReference type="GO" id="GO:0006152">
    <property type="term" value="P:purine nucleoside catabolic process"/>
    <property type="evidence" value="ECO:0007669"/>
    <property type="project" value="TreeGrafter"/>
</dbReference>
<sequence length="52" mass="5530">MMPKKIILDVDTGGDDAVAILLAGHHPELQLEAVTVTHGNAPLLTTLDNTLR</sequence>
<dbReference type="InterPro" id="IPR015910">
    <property type="entry name" value="I/U_nuclsd_hydro_CS"/>
</dbReference>
<organism evidence="4">
    <name type="scientific">marine sediment metagenome</name>
    <dbReference type="NCBI Taxonomy" id="412755"/>
    <lineage>
        <taxon>unclassified sequences</taxon>
        <taxon>metagenomes</taxon>
        <taxon>ecological metagenomes</taxon>
    </lineage>
</organism>
<dbReference type="Pfam" id="PF01156">
    <property type="entry name" value="IU_nuc_hydro"/>
    <property type="match status" value="1"/>
</dbReference>
<dbReference type="PANTHER" id="PTHR12304:SF4">
    <property type="entry name" value="URIDINE NUCLEOSIDASE"/>
    <property type="match status" value="1"/>
</dbReference>
<reference evidence="4" key="1">
    <citation type="journal article" date="2014" name="Front. Microbiol.">
        <title>High frequency of phylogenetically diverse reductive dehalogenase-homologous genes in deep subseafloor sedimentary metagenomes.</title>
        <authorList>
            <person name="Kawai M."/>
            <person name="Futagami T."/>
            <person name="Toyoda A."/>
            <person name="Takaki Y."/>
            <person name="Nishi S."/>
            <person name="Hori S."/>
            <person name="Arai W."/>
            <person name="Tsubouchi T."/>
            <person name="Morono Y."/>
            <person name="Uchiyama I."/>
            <person name="Ito T."/>
            <person name="Fujiyama A."/>
            <person name="Inagaki F."/>
            <person name="Takami H."/>
        </authorList>
    </citation>
    <scope>NUCLEOTIDE SEQUENCE</scope>
    <source>
        <strain evidence="4">Expedition CK06-06</strain>
    </source>
</reference>
<feature type="domain" description="Inosine/uridine-preferring nucleoside hydrolase" evidence="3">
    <location>
        <begin position="6"/>
        <end position="52"/>
    </location>
</feature>
<dbReference type="AlphaFoldDB" id="X1HCE4"/>
<dbReference type="InterPro" id="IPR036452">
    <property type="entry name" value="Ribo_hydro-like"/>
</dbReference>
<evidence type="ECO:0000259" key="3">
    <source>
        <dbReference type="Pfam" id="PF01156"/>
    </source>
</evidence>
<dbReference type="GO" id="GO:0008477">
    <property type="term" value="F:purine nucleosidase activity"/>
    <property type="evidence" value="ECO:0007669"/>
    <property type="project" value="TreeGrafter"/>
</dbReference>
<dbReference type="InterPro" id="IPR023186">
    <property type="entry name" value="IUNH"/>
</dbReference>
<comment type="caution">
    <text evidence="4">The sequence shown here is derived from an EMBL/GenBank/DDBJ whole genome shotgun (WGS) entry which is preliminary data.</text>
</comment>
<name>X1HCE4_9ZZZZ</name>
<gene>
    <name evidence="4" type="ORF">S03H2_43019</name>
</gene>
<dbReference type="GO" id="GO:0005829">
    <property type="term" value="C:cytosol"/>
    <property type="evidence" value="ECO:0007669"/>
    <property type="project" value="TreeGrafter"/>
</dbReference>
<proteinExistence type="predicted"/>
<evidence type="ECO:0000256" key="2">
    <source>
        <dbReference type="ARBA" id="ARBA00023295"/>
    </source>
</evidence>
<dbReference type="Gene3D" id="3.90.245.10">
    <property type="entry name" value="Ribonucleoside hydrolase-like"/>
    <property type="match status" value="1"/>
</dbReference>